<feature type="domain" description="AB hydrolase-1" evidence="1">
    <location>
        <begin position="10"/>
        <end position="210"/>
    </location>
</feature>
<gene>
    <name evidence="2" type="ORF">RIL96_09955</name>
</gene>
<dbReference type="InterPro" id="IPR050266">
    <property type="entry name" value="AB_hydrolase_sf"/>
</dbReference>
<comment type="caution">
    <text evidence="2">The sequence shown here is derived from an EMBL/GenBank/DDBJ whole genome shotgun (WGS) entry which is preliminary data.</text>
</comment>
<dbReference type="Proteomes" id="UP001251870">
    <property type="component" value="Unassembled WGS sequence"/>
</dbReference>
<dbReference type="Gene3D" id="3.40.50.1820">
    <property type="entry name" value="alpha/beta hydrolase"/>
    <property type="match status" value="1"/>
</dbReference>
<reference evidence="2 3" key="1">
    <citation type="submission" date="2023-09" db="EMBL/GenBank/DDBJ databases">
        <title>Description of three actinobacteria isolated from air of manufacturing shop in a pharmaceutical factory.</title>
        <authorList>
            <person name="Zhang D.-F."/>
        </authorList>
    </citation>
    <scope>NUCLEOTIDE SEQUENCE [LARGE SCALE GENOMIC DNA]</scope>
    <source>
        <strain evidence="2 3">LY-0111</strain>
    </source>
</reference>
<name>A0ABU2DTQ7_9MICC</name>
<accession>A0ABU2DTQ7</accession>
<sequence length="220" mass="23569">MSLMREEQVVVFIHGLGDTPDAWDSQIDALPAGFRAVVIDVPALAAVRSRTGQFTLAEASADLLGELDRLGVEKAHFCGLSLGAMIAFRIAVDRPERVHSLTLAAGQVKPPRLLMTLQRAIMRMLPARVVAPQGVSKAYMLAVVDAVAAVDLTGELASVAAPTLVLCGSRDRANLPAARRLASGIPEAELHIIDGAGHQSNVQAPERFSAIFYEFLRRRA</sequence>
<protein>
    <submittedName>
        <fullName evidence="2">Alpha/beta fold hydrolase</fullName>
    </submittedName>
</protein>
<keyword evidence="2" id="KW-0378">Hydrolase</keyword>
<evidence type="ECO:0000313" key="3">
    <source>
        <dbReference type="Proteomes" id="UP001251870"/>
    </source>
</evidence>
<evidence type="ECO:0000259" key="1">
    <source>
        <dbReference type="Pfam" id="PF12697"/>
    </source>
</evidence>
<dbReference type="EMBL" id="JAVKGR010000012">
    <property type="protein sequence ID" value="MDR8019884.1"/>
    <property type="molecule type" value="Genomic_DNA"/>
</dbReference>
<dbReference type="RefSeq" id="WP_310548869.1">
    <property type="nucleotide sequence ID" value="NZ_JAVKGR010000012.1"/>
</dbReference>
<evidence type="ECO:0000313" key="2">
    <source>
        <dbReference type="EMBL" id="MDR8019884.1"/>
    </source>
</evidence>
<dbReference type="PANTHER" id="PTHR43798">
    <property type="entry name" value="MONOACYLGLYCEROL LIPASE"/>
    <property type="match status" value="1"/>
</dbReference>
<dbReference type="GO" id="GO:0016787">
    <property type="term" value="F:hydrolase activity"/>
    <property type="evidence" value="ECO:0007669"/>
    <property type="project" value="UniProtKB-KW"/>
</dbReference>
<dbReference type="InterPro" id="IPR000073">
    <property type="entry name" value="AB_hydrolase_1"/>
</dbReference>
<dbReference type="SUPFAM" id="SSF53474">
    <property type="entry name" value="alpha/beta-Hydrolases"/>
    <property type="match status" value="1"/>
</dbReference>
<dbReference type="Pfam" id="PF12697">
    <property type="entry name" value="Abhydrolase_6"/>
    <property type="match status" value="1"/>
</dbReference>
<organism evidence="2 3">
    <name type="scientific">Nesterenkonia aerolata</name>
    <dbReference type="NCBI Taxonomy" id="3074079"/>
    <lineage>
        <taxon>Bacteria</taxon>
        <taxon>Bacillati</taxon>
        <taxon>Actinomycetota</taxon>
        <taxon>Actinomycetes</taxon>
        <taxon>Micrococcales</taxon>
        <taxon>Micrococcaceae</taxon>
        <taxon>Nesterenkonia</taxon>
    </lineage>
</organism>
<proteinExistence type="predicted"/>
<dbReference type="InterPro" id="IPR029058">
    <property type="entry name" value="AB_hydrolase_fold"/>
</dbReference>
<keyword evidence="3" id="KW-1185">Reference proteome</keyword>